<dbReference type="GO" id="GO:0006099">
    <property type="term" value="P:tricarboxylic acid cycle"/>
    <property type="evidence" value="ECO:0007669"/>
    <property type="project" value="UniProtKB-UniRule"/>
</dbReference>
<evidence type="ECO:0000256" key="2">
    <source>
        <dbReference type="ARBA" id="ARBA00010566"/>
    </source>
</evidence>
<dbReference type="UniPathway" id="UPA00223">
    <property type="reaction ID" value="UER00717"/>
</dbReference>
<evidence type="ECO:0000313" key="11">
    <source>
        <dbReference type="EMBL" id="EKE71037.1"/>
    </source>
</evidence>
<dbReference type="AlphaFoldDB" id="K2J866"/>
<dbReference type="PRINTS" id="PR00143">
    <property type="entry name" value="CITRTSNTHASE"/>
</dbReference>
<dbReference type="eggNOG" id="COG0372">
    <property type="taxonomic scope" value="Bacteria"/>
</dbReference>
<evidence type="ECO:0000256" key="6">
    <source>
        <dbReference type="NCBIfam" id="TIGR01798"/>
    </source>
</evidence>
<dbReference type="PATRIC" id="fig|745411.4.peg.2521"/>
<protein>
    <recommendedName>
        <fullName evidence="6 7">Citrate synthase</fullName>
    </recommendedName>
</protein>
<dbReference type="Gene3D" id="1.10.230.10">
    <property type="entry name" value="Cytochrome P450-Terp, domain 2"/>
    <property type="match status" value="1"/>
</dbReference>
<organism evidence="11 12">
    <name type="scientific">Gallaecimonas xiamenensis 3-C-1</name>
    <dbReference type="NCBI Taxonomy" id="745411"/>
    <lineage>
        <taxon>Bacteria</taxon>
        <taxon>Pseudomonadati</taxon>
        <taxon>Pseudomonadota</taxon>
        <taxon>Gammaproteobacteria</taxon>
        <taxon>Enterobacterales</taxon>
        <taxon>Gallaecimonadaceae</taxon>
        <taxon>Gallaecimonas</taxon>
    </lineage>
</organism>
<evidence type="ECO:0000256" key="4">
    <source>
        <dbReference type="ARBA" id="ARBA00022679"/>
    </source>
</evidence>
<comment type="catalytic activity">
    <reaction evidence="5 9">
        <text>oxaloacetate + acetyl-CoA + H2O = citrate + CoA + H(+)</text>
        <dbReference type="Rhea" id="RHEA:16845"/>
        <dbReference type="ChEBI" id="CHEBI:15377"/>
        <dbReference type="ChEBI" id="CHEBI:15378"/>
        <dbReference type="ChEBI" id="CHEBI:16452"/>
        <dbReference type="ChEBI" id="CHEBI:16947"/>
        <dbReference type="ChEBI" id="CHEBI:57287"/>
        <dbReference type="ChEBI" id="CHEBI:57288"/>
        <dbReference type="EC" id="2.3.3.16"/>
    </reaction>
</comment>
<evidence type="ECO:0000256" key="3">
    <source>
        <dbReference type="ARBA" id="ARBA00022532"/>
    </source>
</evidence>
<dbReference type="PROSITE" id="PS00480">
    <property type="entry name" value="CITRATE_SYNTHASE"/>
    <property type="match status" value="1"/>
</dbReference>
<gene>
    <name evidence="11" type="ORF">B3C1_12809</name>
</gene>
<keyword evidence="3 9" id="KW-0816">Tricarboxylic acid cycle</keyword>
<proteinExistence type="inferred from homology"/>
<dbReference type="NCBIfam" id="TIGR01798">
    <property type="entry name" value="cit_synth_I"/>
    <property type="match status" value="1"/>
</dbReference>
<dbReference type="InterPro" id="IPR036969">
    <property type="entry name" value="Citrate_synthase_sf"/>
</dbReference>
<dbReference type="OrthoDB" id="9800864at2"/>
<reference evidence="11 12" key="1">
    <citation type="journal article" date="2012" name="J. Bacteriol.">
        <title>Genome Sequence of Gallaecimonas xiamenensis Type Strain 3-C-1.</title>
        <authorList>
            <person name="Lai Q."/>
            <person name="Wang L."/>
            <person name="Wang W."/>
            <person name="Shao Z."/>
        </authorList>
    </citation>
    <scope>NUCLEOTIDE SEQUENCE [LARGE SCALE GENOMIC DNA]</scope>
    <source>
        <strain evidence="11 12">3-C-1</strain>
    </source>
</reference>
<dbReference type="GO" id="GO:0036440">
    <property type="term" value="F:citrate synthase activity"/>
    <property type="evidence" value="ECO:0007669"/>
    <property type="project" value="UniProtKB-EC"/>
</dbReference>
<dbReference type="InterPro" id="IPR016142">
    <property type="entry name" value="Citrate_synth-like_lrg_a-sub"/>
</dbReference>
<dbReference type="InterPro" id="IPR002020">
    <property type="entry name" value="Citrate_synthase"/>
</dbReference>
<feature type="active site" evidence="8">
    <location>
        <position position="363"/>
    </location>
</feature>
<evidence type="ECO:0000256" key="1">
    <source>
        <dbReference type="ARBA" id="ARBA00004751"/>
    </source>
</evidence>
<evidence type="ECO:0000313" key="12">
    <source>
        <dbReference type="Proteomes" id="UP000006755"/>
    </source>
</evidence>
<comment type="similarity">
    <text evidence="2 7 10">Belongs to the citrate synthase family.</text>
</comment>
<dbReference type="SUPFAM" id="SSF48256">
    <property type="entry name" value="Citrate synthase"/>
    <property type="match status" value="1"/>
</dbReference>
<comment type="pathway">
    <text evidence="1 9">Carbohydrate metabolism; tricarboxylic acid cycle; isocitrate from oxaloacetate: step 1/2.</text>
</comment>
<comment type="caution">
    <text evidence="11">The sequence shown here is derived from an EMBL/GenBank/DDBJ whole genome shotgun (WGS) entry which is preliminary data.</text>
</comment>
<dbReference type="InterPro" id="IPR016143">
    <property type="entry name" value="Citrate_synth-like_sm_a-sub"/>
</dbReference>
<keyword evidence="12" id="KW-1185">Reference proteome</keyword>
<keyword evidence="4 7" id="KW-0808">Transferase</keyword>
<dbReference type="Gene3D" id="2.20.28.60">
    <property type="match status" value="1"/>
</dbReference>
<feature type="active site" evidence="8">
    <location>
        <position position="306"/>
    </location>
</feature>
<dbReference type="STRING" id="745411.B3C1_12809"/>
<dbReference type="InterPro" id="IPR010953">
    <property type="entry name" value="Citrate_synthase_typ-I"/>
</dbReference>
<evidence type="ECO:0000256" key="9">
    <source>
        <dbReference type="RuleBase" id="RU003370"/>
    </source>
</evidence>
<accession>K2J866</accession>
<evidence type="ECO:0000256" key="8">
    <source>
        <dbReference type="PIRSR" id="PIRSR001369-1"/>
    </source>
</evidence>
<dbReference type="GO" id="GO:0005737">
    <property type="term" value="C:cytoplasm"/>
    <property type="evidence" value="ECO:0007669"/>
    <property type="project" value="InterPro"/>
</dbReference>
<dbReference type="PANTHER" id="PTHR42871:SF1">
    <property type="entry name" value="CITRATE SYNTHASE"/>
    <property type="match status" value="1"/>
</dbReference>
<dbReference type="PANTHER" id="PTHR42871">
    <property type="entry name" value="CITRATE SYNTHASE"/>
    <property type="match status" value="1"/>
</dbReference>
<evidence type="ECO:0000256" key="7">
    <source>
        <dbReference type="PIRNR" id="PIRNR001369"/>
    </source>
</evidence>
<evidence type="ECO:0000256" key="5">
    <source>
        <dbReference type="ARBA" id="ARBA00049288"/>
    </source>
</evidence>
<dbReference type="Proteomes" id="UP000006755">
    <property type="component" value="Unassembled WGS sequence"/>
</dbReference>
<name>K2J866_9GAMM</name>
<dbReference type="FunFam" id="1.10.230.10:FF:000002">
    <property type="entry name" value="Citrate synthase"/>
    <property type="match status" value="1"/>
</dbReference>
<dbReference type="Gene3D" id="1.10.580.10">
    <property type="entry name" value="Citrate Synthase, domain 1"/>
    <property type="match status" value="1"/>
</dbReference>
<evidence type="ECO:0000256" key="10">
    <source>
        <dbReference type="RuleBase" id="RU003406"/>
    </source>
</evidence>
<dbReference type="PIRSF" id="PIRSF001369">
    <property type="entry name" value="Citrate_synth"/>
    <property type="match status" value="1"/>
</dbReference>
<dbReference type="Pfam" id="PF00285">
    <property type="entry name" value="Citrate_synt"/>
    <property type="match status" value="1"/>
</dbReference>
<dbReference type="CDD" id="cd06114">
    <property type="entry name" value="EcCS_like"/>
    <property type="match status" value="1"/>
</dbReference>
<dbReference type="RefSeq" id="WP_008485310.1">
    <property type="nucleotide sequence ID" value="NZ_AMRI01000018.1"/>
</dbReference>
<dbReference type="InterPro" id="IPR024176">
    <property type="entry name" value="Citrate_synthase_bac-typ"/>
</dbReference>
<sequence length="426" mass="47641">MAEKIAKLMVEGKEAIELPILSGTAGQDVIDVRTLGKHGLFTFDPGFLATASCESAITFIDGAKGVLLHRGFPIDQLAENAEYLEVCYILLYGEAPTKEQYEEFRNTVKTHTMLNEQLRAFFKGFRPDAHPMAVMCGVVGALSAFYHDSLDISNPRHREIAAFRLLSKMPTIAAMCFKHSIGQPYIYPRNDLSYAENFLHMMFATPCEEYKVSPVLADAMDKIFILHADHEQNASTSTVRLAGSSGANPFACIAAGIASLWGPAHGGANEACLRMLEEIGSVDRIPEFVARAKDKEDPFRLMGFGHRVYKNFDPRAKVMRETCHQVLKELNIQDPLLDVAMELERIALSDEYFVEKKLYPNVDFYSGIILKAIGIPTSMFTVIFAMSRTIGWIAHWNEMHSDPTAKIGRPRQLYVGQTQRDFASKK</sequence>
<dbReference type="NCBIfam" id="NF004126">
    <property type="entry name" value="PRK05614.1"/>
    <property type="match status" value="1"/>
</dbReference>
<dbReference type="EMBL" id="AMRI01000018">
    <property type="protein sequence ID" value="EKE71037.1"/>
    <property type="molecule type" value="Genomic_DNA"/>
</dbReference>
<dbReference type="InterPro" id="IPR019810">
    <property type="entry name" value="Citrate_synthase_AS"/>
</dbReference>